<name>A0A0G0FF11_9BACT</name>
<dbReference type="Proteomes" id="UP000186383">
    <property type="component" value="Unassembled WGS sequence"/>
</dbReference>
<feature type="transmembrane region" description="Helical" evidence="1">
    <location>
        <begin position="46"/>
        <end position="69"/>
    </location>
</feature>
<proteinExistence type="predicted"/>
<reference evidence="2 3" key="1">
    <citation type="journal article" date="2015" name="Nature">
        <title>rRNA introns, odd ribosomes, and small enigmatic genomes across a large radiation of phyla.</title>
        <authorList>
            <person name="Brown C.T."/>
            <person name="Hug L.A."/>
            <person name="Thomas B.C."/>
            <person name="Sharon I."/>
            <person name="Castelle C.J."/>
            <person name="Singh A."/>
            <person name="Wilkins M.J."/>
            <person name="Williams K.H."/>
            <person name="Banfield J.F."/>
        </authorList>
    </citation>
    <scope>NUCLEOTIDE SEQUENCE [LARGE SCALE GENOMIC DNA]</scope>
</reference>
<evidence type="ECO:0008006" key="4">
    <source>
        <dbReference type="Google" id="ProtNLM"/>
    </source>
</evidence>
<feature type="transmembrane region" description="Helical" evidence="1">
    <location>
        <begin position="19"/>
        <end position="40"/>
    </location>
</feature>
<dbReference type="EMBL" id="LBQW01000001">
    <property type="protein sequence ID" value="KKP86020.1"/>
    <property type="molecule type" value="Genomic_DNA"/>
</dbReference>
<evidence type="ECO:0000313" key="2">
    <source>
        <dbReference type="EMBL" id="KKP86020.1"/>
    </source>
</evidence>
<organism evidence="2 3">
    <name type="scientific">Candidatus Nomurabacteria bacterium GW2011_GWA1_35_8</name>
    <dbReference type="NCBI Taxonomy" id="1618727"/>
    <lineage>
        <taxon>Bacteria</taxon>
        <taxon>Candidatus Nomuraibacteriota</taxon>
    </lineage>
</organism>
<dbReference type="InterPro" id="IPR007211">
    <property type="entry name" value="DUF378"/>
</dbReference>
<accession>A0A0G0FF11</accession>
<dbReference type="PANTHER" id="PTHR37304:SF1">
    <property type="entry name" value="MEMBRANE PROTEIN"/>
    <property type="match status" value="1"/>
</dbReference>
<dbReference type="Pfam" id="PF04070">
    <property type="entry name" value="DUF378"/>
    <property type="match status" value="1"/>
</dbReference>
<evidence type="ECO:0000313" key="3">
    <source>
        <dbReference type="Proteomes" id="UP000186383"/>
    </source>
</evidence>
<evidence type="ECO:0000256" key="1">
    <source>
        <dbReference type="SAM" id="Phobius"/>
    </source>
</evidence>
<keyword evidence="1" id="KW-0812">Transmembrane</keyword>
<sequence length="97" mass="9866">MCKGCCSVGGCTVHWITKVLVIIGGVNWGLVGLGMLLGSVSNWNVVNIVLGSVPVVEGIVYVLVGLAAVMKIFGCKCSKCVCPSCAGGEGSKMEGSM</sequence>
<comment type="caution">
    <text evidence="2">The sequence shown here is derived from an EMBL/GenBank/DDBJ whole genome shotgun (WGS) entry which is preliminary data.</text>
</comment>
<keyword evidence="1" id="KW-0472">Membrane</keyword>
<dbReference type="AlphaFoldDB" id="A0A0G0FF11"/>
<dbReference type="PANTHER" id="PTHR37304">
    <property type="entry name" value="MEMBRANE PROTEIN-RELATED"/>
    <property type="match status" value="1"/>
</dbReference>
<gene>
    <name evidence="2" type="ORF">UR88_C0001G0022</name>
</gene>
<keyword evidence="1" id="KW-1133">Transmembrane helix</keyword>
<protein>
    <recommendedName>
        <fullName evidence="4">DUF378 domain-containing protein</fullName>
    </recommendedName>
</protein>